<dbReference type="PANTHER" id="PTHR23206:SF7">
    <property type="entry name" value="PROTEIN KINASE DOMAIN-CONTAINING PROTEIN"/>
    <property type="match status" value="1"/>
</dbReference>
<evidence type="ECO:0000256" key="1">
    <source>
        <dbReference type="ARBA" id="ARBA00022737"/>
    </source>
</evidence>
<name>A0AAE0JRR0_9PEZI</name>
<evidence type="ECO:0000256" key="2">
    <source>
        <dbReference type="ARBA" id="ARBA00023043"/>
    </source>
</evidence>
<gene>
    <name evidence="4" type="ORF">B0T24DRAFT_685566</name>
</gene>
<protein>
    <submittedName>
        <fullName evidence="4">Ankyrin repeat-containing domain protein</fullName>
    </submittedName>
</protein>
<reference evidence="4" key="1">
    <citation type="journal article" date="2023" name="Mol. Phylogenet. Evol.">
        <title>Genome-scale phylogeny and comparative genomics of the fungal order Sordariales.</title>
        <authorList>
            <person name="Hensen N."/>
            <person name="Bonometti L."/>
            <person name="Westerberg I."/>
            <person name="Brannstrom I.O."/>
            <person name="Guillou S."/>
            <person name="Cros-Aarteil S."/>
            <person name="Calhoun S."/>
            <person name="Haridas S."/>
            <person name="Kuo A."/>
            <person name="Mondo S."/>
            <person name="Pangilinan J."/>
            <person name="Riley R."/>
            <person name="LaButti K."/>
            <person name="Andreopoulos B."/>
            <person name="Lipzen A."/>
            <person name="Chen C."/>
            <person name="Yan M."/>
            <person name="Daum C."/>
            <person name="Ng V."/>
            <person name="Clum A."/>
            <person name="Steindorff A."/>
            <person name="Ohm R.A."/>
            <person name="Martin F."/>
            <person name="Silar P."/>
            <person name="Natvig D.O."/>
            <person name="Lalanne C."/>
            <person name="Gautier V."/>
            <person name="Ament-Velasquez S.L."/>
            <person name="Kruys A."/>
            <person name="Hutchinson M.I."/>
            <person name="Powell A.J."/>
            <person name="Barry K."/>
            <person name="Miller A.N."/>
            <person name="Grigoriev I.V."/>
            <person name="Debuchy R."/>
            <person name="Gladieux P."/>
            <person name="Hiltunen Thoren M."/>
            <person name="Johannesson H."/>
        </authorList>
    </citation>
    <scope>NUCLEOTIDE SEQUENCE</scope>
    <source>
        <strain evidence="4">CBS 958.72</strain>
    </source>
</reference>
<dbReference type="SMART" id="SM00248">
    <property type="entry name" value="ANK"/>
    <property type="match status" value="3"/>
</dbReference>
<accession>A0AAE0JRR0</accession>
<dbReference type="SUPFAM" id="SSF48403">
    <property type="entry name" value="Ankyrin repeat"/>
    <property type="match status" value="1"/>
</dbReference>
<feature type="repeat" description="ANK" evidence="3">
    <location>
        <begin position="36"/>
        <end position="68"/>
    </location>
</feature>
<dbReference type="InterPro" id="IPR036770">
    <property type="entry name" value="Ankyrin_rpt-contain_sf"/>
</dbReference>
<organism evidence="4 5">
    <name type="scientific">Lasiosphaeria ovina</name>
    <dbReference type="NCBI Taxonomy" id="92902"/>
    <lineage>
        <taxon>Eukaryota</taxon>
        <taxon>Fungi</taxon>
        <taxon>Dikarya</taxon>
        <taxon>Ascomycota</taxon>
        <taxon>Pezizomycotina</taxon>
        <taxon>Sordariomycetes</taxon>
        <taxon>Sordariomycetidae</taxon>
        <taxon>Sordariales</taxon>
        <taxon>Lasiosphaeriaceae</taxon>
        <taxon>Lasiosphaeria</taxon>
    </lineage>
</organism>
<dbReference type="Proteomes" id="UP001287356">
    <property type="component" value="Unassembled WGS sequence"/>
</dbReference>
<dbReference type="PROSITE" id="PS50297">
    <property type="entry name" value="ANK_REP_REGION"/>
    <property type="match status" value="2"/>
</dbReference>
<dbReference type="Gene3D" id="1.25.40.20">
    <property type="entry name" value="Ankyrin repeat-containing domain"/>
    <property type="match status" value="1"/>
</dbReference>
<sequence length="140" mass="15090">MAEASRLREELTSLVHKELEYVYQKAYADYEEWPDDATNPLAAAVYHSHTDIVRLLIQDGAVVNEQGFSGMYGSVLAAAAHRGNQEIVELLLGAGANINQVLDEGNFAFALAAAAYGGSMNILKILIERGGDVNIRGPIA</sequence>
<dbReference type="Pfam" id="PF12796">
    <property type="entry name" value="Ank_2"/>
    <property type="match status" value="1"/>
</dbReference>
<evidence type="ECO:0000313" key="4">
    <source>
        <dbReference type="EMBL" id="KAK3358492.1"/>
    </source>
</evidence>
<dbReference type="PROSITE" id="PS50088">
    <property type="entry name" value="ANK_REPEAT"/>
    <property type="match status" value="3"/>
</dbReference>
<dbReference type="AlphaFoldDB" id="A0AAE0JRR0"/>
<reference evidence="4" key="2">
    <citation type="submission" date="2023-06" db="EMBL/GenBank/DDBJ databases">
        <authorList>
            <consortium name="Lawrence Berkeley National Laboratory"/>
            <person name="Haridas S."/>
            <person name="Hensen N."/>
            <person name="Bonometti L."/>
            <person name="Westerberg I."/>
            <person name="Brannstrom I.O."/>
            <person name="Guillou S."/>
            <person name="Cros-Aarteil S."/>
            <person name="Calhoun S."/>
            <person name="Kuo A."/>
            <person name="Mondo S."/>
            <person name="Pangilinan J."/>
            <person name="Riley R."/>
            <person name="Labutti K."/>
            <person name="Andreopoulos B."/>
            <person name="Lipzen A."/>
            <person name="Chen C."/>
            <person name="Yanf M."/>
            <person name="Daum C."/>
            <person name="Ng V."/>
            <person name="Clum A."/>
            <person name="Steindorff A."/>
            <person name="Ohm R."/>
            <person name="Martin F."/>
            <person name="Silar P."/>
            <person name="Natvig D."/>
            <person name="Lalanne C."/>
            <person name="Gautier V."/>
            <person name="Ament-Velasquez S.L."/>
            <person name="Kruys A."/>
            <person name="Hutchinson M.I."/>
            <person name="Powell A.J."/>
            <person name="Barry K."/>
            <person name="Miller A.N."/>
            <person name="Grigoriev I.V."/>
            <person name="Debuchy R."/>
            <person name="Gladieux P."/>
            <person name="Thoren M.H."/>
            <person name="Johannesson H."/>
        </authorList>
    </citation>
    <scope>NUCLEOTIDE SEQUENCE</scope>
    <source>
        <strain evidence="4">CBS 958.72</strain>
    </source>
</reference>
<evidence type="ECO:0000256" key="3">
    <source>
        <dbReference type="PROSITE-ProRule" id="PRU00023"/>
    </source>
</evidence>
<evidence type="ECO:0000313" key="5">
    <source>
        <dbReference type="Proteomes" id="UP001287356"/>
    </source>
</evidence>
<dbReference type="PANTHER" id="PTHR23206">
    <property type="entry name" value="MASK PROTEIN"/>
    <property type="match status" value="1"/>
</dbReference>
<comment type="caution">
    <text evidence="4">The sequence shown here is derived from an EMBL/GenBank/DDBJ whole genome shotgun (WGS) entry which is preliminary data.</text>
</comment>
<keyword evidence="5" id="KW-1185">Reference proteome</keyword>
<feature type="repeat" description="ANK" evidence="3">
    <location>
        <begin position="106"/>
        <end position="138"/>
    </location>
</feature>
<proteinExistence type="predicted"/>
<keyword evidence="1" id="KW-0677">Repeat</keyword>
<feature type="repeat" description="ANK" evidence="3">
    <location>
        <begin position="74"/>
        <end position="103"/>
    </location>
</feature>
<dbReference type="InterPro" id="IPR051631">
    <property type="entry name" value="Ankyrin-KH/SAM_domain"/>
</dbReference>
<dbReference type="GO" id="GO:0005737">
    <property type="term" value="C:cytoplasm"/>
    <property type="evidence" value="ECO:0007669"/>
    <property type="project" value="TreeGrafter"/>
</dbReference>
<dbReference type="EMBL" id="JAULSN010000016">
    <property type="protein sequence ID" value="KAK3358492.1"/>
    <property type="molecule type" value="Genomic_DNA"/>
</dbReference>
<dbReference type="InterPro" id="IPR002110">
    <property type="entry name" value="Ankyrin_rpt"/>
</dbReference>
<keyword evidence="2 3" id="KW-0040">ANK repeat</keyword>
<dbReference type="Pfam" id="PF00023">
    <property type="entry name" value="Ank"/>
    <property type="match status" value="1"/>
</dbReference>